<evidence type="ECO:0000256" key="11">
    <source>
        <dbReference type="HAMAP-Rule" id="MF_01393"/>
    </source>
</evidence>
<evidence type="ECO:0000256" key="8">
    <source>
        <dbReference type="ARBA" id="ARBA00023065"/>
    </source>
</evidence>
<keyword evidence="10 11" id="KW-0066">ATP synthesis</keyword>
<dbReference type="PANTHER" id="PTHR42823:SF3">
    <property type="entry name" value="ATP SYNTHASE SUBUNIT A, CHLOROPLASTIC"/>
    <property type="match status" value="1"/>
</dbReference>
<keyword evidence="7 11" id="KW-1133">Transmembrane helix</keyword>
<feature type="transmembrane region" description="Helical" evidence="11">
    <location>
        <begin position="223"/>
        <end position="242"/>
    </location>
</feature>
<evidence type="ECO:0000256" key="7">
    <source>
        <dbReference type="ARBA" id="ARBA00022989"/>
    </source>
</evidence>
<evidence type="ECO:0000256" key="10">
    <source>
        <dbReference type="ARBA" id="ARBA00023310"/>
    </source>
</evidence>
<reference evidence="13" key="1">
    <citation type="submission" date="2000-07" db="EMBL/GenBank/DDBJ databases">
        <title>Nucleotide sequence of atp operon of Corynebacterium glutamicum.</title>
        <authorList>
            <person name="Sekine H."/>
            <person name="Yokota A."/>
            <person name="Tomita F."/>
        </authorList>
    </citation>
    <scope>NUCLEOTIDE SEQUENCE</scope>
    <source>
        <strain evidence="13">ATCC13060</strain>
    </source>
</reference>
<dbReference type="SUPFAM" id="SSF81336">
    <property type="entry name" value="F1F0 ATP synthase subunit A"/>
    <property type="match status" value="1"/>
</dbReference>
<comment type="function">
    <text evidence="11 12">Key component of the proton channel; it plays a direct role in the translocation of protons across the membrane.</text>
</comment>
<evidence type="ECO:0000256" key="9">
    <source>
        <dbReference type="ARBA" id="ARBA00023136"/>
    </source>
</evidence>
<proteinExistence type="inferred from homology"/>
<keyword evidence="3 11" id="KW-0813">Transport</keyword>
<dbReference type="PRINTS" id="PR00123">
    <property type="entry name" value="ATPASEA"/>
</dbReference>
<dbReference type="EMBL" id="AB046112">
    <property type="protein sequence ID" value="BAB08151.1"/>
    <property type="molecule type" value="Genomic_DNA"/>
</dbReference>
<dbReference type="InterPro" id="IPR035908">
    <property type="entry name" value="F0_ATP_A_sf"/>
</dbReference>
<evidence type="ECO:0000256" key="5">
    <source>
        <dbReference type="ARBA" id="ARBA00022692"/>
    </source>
</evidence>
<dbReference type="GO" id="GO:0046933">
    <property type="term" value="F:proton-transporting ATP synthase activity, rotational mechanism"/>
    <property type="evidence" value="ECO:0007669"/>
    <property type="project" value="UniProtKB-UniRule"/>
</dbReference>
<comment type="subcellular location">
    <subcellularLocation>
        <location evidence="11 12">Cell membrane</location>
        <topology evidence="11 12">Multi-pass membrane protein</topology>
    </subcellularLocation>
    <subcellularLocation>
        <location evidence="1">Membrane</location>
        <topology evidence="1">Multi-pass membrane protein</topology>
    </subcellularLocation>
</comment>
<keyword evidence="4 11" id="KW-0138">CF(0)</keyword>
<keyword evidence="6 11" id="KW-0375">Hydrogen ion transport</keyword>
<evidence type="ECO:0000256" key="1">
    <source>
        <dbReference type="ARBA" id="ARBA00004141"/>
    </source>
</evidence>
<feature type="transmembrane region" description="Helical" evidence="11">
    <location>
        <begin position="152"/>
        <end position="177"/>
    </location>
</feature>
<dbReference type="InterPro" id="IPR045082">
    <property type="entry name" value="ATP_syn_F0_a_bact/chloroplast"/>
</dbReference>
<organism evidence="13">
    <name type="scientific">Corynebacterium glutamicum</name>
    <name type="common">Brevibacterium saccharolyticum</name>
    <dbReference type="NCBI Taxonomy" id="1718"/>
    <lineage>
        <taxon>Bacteria</taxon>
        <taxon>Bacillati</taxon>
        <taxon>Actinomycetota</taxon>
        <taxon>Actinomycetes</taxon>
        <taxon>Mycobacteriales</taxon>
        <taxon>Corynebacteriaceae</taxon>
        <taxon>Corynebacterium</taxon>
    </lineage>
</organism>
<evidence type="ECO:0000256" key="3">
    <source>
        <dbReference type="ARBA" id="ARBA00022448"/>
    </source>
</evidence>
<protein>
    <recommendedName>
        <fullName evidence="11 12">ATP synthase subunit a</fullName>
    </recommendedName>
    <alternativeName>
        <fullName evidence="11">ATP synthase F0 sector subunit a</fullName>
    </alternativeName>
    <alternativeName>
        <fullName evidence="11">F-ATPase subunit 6</fullName>
    </alternativeName>
</protein>
<evidence type="ECO:0000313" key="13">
    <source>
        <dbReference type="EMBL" id="BAB08151.1"/>
    </source>
</evidence>
<dbReference type="CDD" id="cd00310">
    <property type="entry name" value="ATP-synt_Fo_a_6"/>
    <property type="match status" value="1"/>
</dbReference>
<gene>
    <name evidence="11 13" type="primary">atpB</name>
</gene>
<dbReference type="GO" id="GO:0005886">
    <property type="term" value="C:plasma membrane"/>
    <property type="evidence" value="ECO:0007669"/>
    <property type="project" value="UniProtKB-SubCell"/>
</dbReference>
<name>Q7DID0_CORGT</name>
<evidence type="ECO:0000256" key="12">
    <source>
        <dbReference type="RuleBase" id="RU000483"/>
    </source>
</evidence>
<feature type="transmembrane region" description="Helical" evidence="11">
    <location>
        <begin position="282"/>
        <end position="313"/>
    </location>
</feature>
<dbReference type="GO" id="GO:0045259">
    <property type="term" value="C:proton-transporting ATP synthase complex"/>
    <property type="evidence" value="ECO:0007669"/>
    <property type="project" value="UniProtKB-KW"/>
</dbReference>
<dbReference type="HAMAP" id="MF_01393">
    <property type="entry name" value="ATP_synth_a_bact"/>
    <property type="match status" value="1"/>
</dbReference>
<keyword evidence="11" id="KW-1003">Cell membrane</keyword>
<keyword evidence="8 11" id="KW-0406">Ion transport</keyword>
<dbReference type="GO" id="GO:0042777">
    <property type="term" value="P:proton motive force-driven plasma membrane ATP synthesis"/>
    <property type="evidence" value="ECO:0007669"/>
    <property type="project" value="TreeGrafter"/>
</dbReference>
<feature type="transmembrane region" description="Helical" evidence="11">
    <location>
        <begin position="248"/>
        <end position="270"/>
    </location>
</feature>
<dbReference type="Gene3D" id="1.20.120.220">
    <property type="entry name" value="ATP synthase, F0 complex, subunit A"/>
    <property type="match status" value="1"/>
</dbReference>
<comment type="similarity">
    <text evidence="2 11 12">Belongs to the ATPase A chain family.</text>
</comment>
<sequence length="322" mass="36409">MRSTSPVIVALMCDGVRSDYSEFFRRPSHRAQQHFRCTARTRERTLSVTTLSMKGEFHAPDLDKEFFPGHVTDSGEVVNMLFTDFANGWFAMDRIVLIRLLMTAVVVVFFLWAMRKPKLVPHGVQNFAEYALDFVRIHIAEDILGKKEGRRFLPILATIFFAALLMNLATIIPGLNISSNSRIAFPIVMAVAGYIAFIYAGSKRYGFFKYVKSSVVIPNIPPALHVLVVPIEFFSTFILRPVTLALRLMANFLAGHIILVLLFSATNFFFFQFNGWTAMSGVTILMAVLFTVYEIIVIFLQAYIFALLVAVYIELSLHADSH</sequence>
<evidence type="ECO:0000256" key="2">
    <source>
        <dbReference type="ARBA" id="ARBA00006810"/>
    </source>
</evidence>
<dbReference type="NCBIfam" id="TIGR01131">
    <property type="entry name" value="ATP_synt_6_or_A"/>
    <property type="match status" value="1"/>
</dbReference>
<keyword evidence="5 11" id="KW-0812">Transmembrane</keyword>
<dbReference type="AlphaFoldDB" id="Q7DID0"/>
<keyword evidence="9 11" id="KW-0472">Membrane</keyword>
<accession>Q7DID0</accession>
<evidence type="ECO:0000256" key="4">
    <source>
        <dbReference type="ARBA" id="ARBA00022547"/>
    </source>
</evidence>
<feature type="transmembrane region" description="Helical" evidence="11">
    <location>
        <begin position="183"/>
        <end position="202"/>
    </location>
</feature>
<dbReference type="InterPro" id="IPR000568">
    <property type="entry name" value="ATP_synth_F0_asu"/>
</dbReference>
<feature type="transmembrane region" description="Helical" evidence="11">
    <location>
        <begin position="95"/>
        <end position="113"/>
    </location>
</feature>
<dbReference type="PANTHER" id="PTHR42823">
    <property type="entry name" value="ATP SYNTHASE SUBUNIT A, CHLOROPLASTIC"/>
    <property type="match status" value="1"/>
</dbReference>
<evidence type="ECO:0000256" key="6">
    <source>
        <dbReference type="ARBA" id="ARBA00022781"/>
    </source>
</evidence>
<dbReference type="Pfam" id="PF00119">
    <property type="entry name" value="ATP-synt_A"/>
    <property type="match status" value="1"/>
</dbReference>
<accession>Q6M5X3</accession>